<keyword evidence="7 17" id="KW-0378">Hydrolase</keyword>
<name>B0TE55_HELMI</name>
<dbReference type="AlphaFoldDB" id="B0TE55"/>
<dbReference type="GO" id="GO:0008360">
    <property type="term" value="P:regulation of cell shape"/>
    <property type="evidence" value="ECO:0007669"/>
    <property type="project" value="UniProtKB-KW"/>
</dbReference>
<evidence type="ECO:0000256" key="5">
    <source>
        <dbReference type="ARBA" id="ARBA00022475"/>
    </source>
</evidence>
<feature type="transmembrane region" description="Helical" evidence="17">
    <location>
        <begin position="6"/>
        <end position="31"/>
    </location>
</feature>
<feature type="transmembrane region" description="Helical" evidence="17">
    <location>
        <begin position="43"/>
        <end position="62"/>
    </location>
</feature>
<comment type="catalytic activity">
    <reaction evidence="16 17">
        <text>di-trans,octa-cis-undecaprenyl diphosphate + H2O = di-trans,octa-cis-undecaprenyl phosphate + phosphate + H(+)</text>
        <dbReference type="Rhea" id="RHEA:28094"/>
        <dbReference type="ChEBI" id="CHEBI:15377"/>
        <dbReference type="ChEBI" id="CHEBI:15378"/>
        <dbReference type="ChEBI" id="CHEBI:43474"/>
        <dbReference type="ChEBI" id="CHEBI:58405"/>
        <dbReference type="ChEBI" id="CHEBI:60392"/>
        <dbReference type="EC" id="3.6.1.27"/>
    </reaction>
</comment>
<dbReference type="GO" id="GO:0071555">
    <property type="term" value="P:cell wall organization"/>
    <property type="evidence" value="ECO:0007669"/>
    <property type="project" value="UniProtKB-KW"/>
</dbReference>
<evidence type="ECO:0000256" key="7">
    <source>
        <dbReference type="ARBA" id="ARBA00022801"/>
    </source>
</evidence>
<feature type="transmembrane region" description="Helical" evidence="17">
    <location>
        <begin position="180"/>
        <end position="202"/>
    </location>
</feature>
<dbReference type="NCBIfam" id="TIGR00753">
    <property type="entry name" value="undec_PP_bacA"/>
    <property type="match status" value="1"/>
</dbReference>
<organism evidence="18 19">
    <name type="scientific">Heliobacterium modesticaldum (strain ATCC 51547 / Ice1)</name>
    <dbReference type="NCBI Taxonomy" id="498761"/>
    <lineage>
        <taxon>Bacteria</taxon>
        <taxon>Bacillati</taxon>
        <taxon>Bacillota</taxon>
        <taxon>Clostridia</taxon>
        <taxon>Eubacteriales</taxon>
        <taxon>Heliobacteriaceae</taxon>
        <taxon>Heliomicrobium</taxon>
    </lineage>
</organism>
<dbReference type="eggNOG" id="COG1968">
    <property type="taxonomic scope" value="Bacteria"/>
</dbReference>
<evidence type="ECO:0000256" key="13">
    <source>
        <dbReference type="ARBA" id="ARBA00023316"/>
    </source>
</evidence>
<dbReference type="EC" id="3.6.1.27" evidence="3 17"/>
<feature type="transmembrane region" description="Helical" evidence="17">
    <location>
        <begin position="86"/>
        <end position="105"/>
    </location>
</feature>
<accession>B0TE55</accession>
<evidence type="ECO:0000256" key="11">
    <source>
        <dbReference type="ARBA" id="ARBA00023136"/>
    </source>
</evidence>
<dbReference type="RefSeq" id="WP_012282755.1">
    <property type="nucleotide sequence ID" value="NC_010337.2"/>
</dbReference>
<evidence type="ECO:0000256" key="2">
    <source>
        <dbReference type="ARBA" id="ARBA00010621"/>
    </source>
</evidence>
<dbReference type="KEGG" id="hmo:HM1_1680"/>
<comment type="subcellular location">
    <subcellularLocation>
        <location evidence="1 17">Cell membrane</location>
        <topology evidence="1 17">Multi-pass membrane protein</topology>
    </subcellularLocation>
</comment>
<sequence>MENLYIVAIILGIVEGLTEFIPVSSTGHMILVGSLLGFEGDKAATFEVFIQLGAILAVLVLYRDRFLNLILNLFADGIRFDDRGFTVWHVAIAMAPACLFGYLFHKPIKAYLFSDKTVLIGLVLGGLLMLAAAWWRGPLRPIDVLERINYRQALFVGLIQCLSLWPGFSRSGATIAGGMLAGMTPAVAAEFSFIVAVPMMAVATGYDMLKSYPLLDASDLPFFALGFVVSFVVAWAAIVWFLKLLQQIGLAPFAYYRFLVALLYGVLVIL</sequence>
<evidence type="ECO:0000313" key="18">
    <source>
        <dbReference type="EMBL" id="ABZ84250.1"/>
    </source>
</evidence>
<evidence type="ECO:0000256" key="17">
    <source>
        <dbReference type="HAMAP-Rule" id="MF_01006"/>
    </source>
</evidence>
<evidence type="ECO:0000256" key="3">
    <source>
        <dbReference type="ARBA" id="ARBA00012374"/>
    </source>
</evidence>
<dbReference type="HOGENOM" id="CLU_060296_2_0_9"/>
<dbReference type="GO" id="GO:0046677">
    <property type="term" value="P:response to antibiotic"/>
    <property type="evidence" value="ECO:0007669"/>
    <property type="project" value="UniProtKB-UniRule"/>
</dbReference>
<evidence type="ECO:0000256" key="16">
    <source>
        <dbReference type="ARBA" id="ARBA00047594"/>
    </source>
</evidence>
<feature type="transmembrane region" description="Helical" evidence="17">
    <location>
        <begin position="222"/>
        <end position="242"/>
    </location>
</feature>
<dbReference type="NCBIfam" id="NF001390">
    <property type="entry name" value="PRK00281.1-4"/>
    <property type="match status" value="1"/>
</dbReference>
<evidence type="ECO:0000256" key="12">
    <source>
        <dbReference type="ARBA" id="ARBA00023251"/>
    </source>
</evidence>
<dbReference type="Pfam" id="PF02673">
    <property type="entry name" value="BacA"/>
    <property type="match status" value="1"/>
</dbReference>
<keyword evidence="11 17" id="KW-0472">Membrane</keyword>
<comment type="similarity">
    <text evidence="2 17">Belongs to the UppP family.</text>
</comment>
<feature type="transmembrane region" description="Helical" evidence="17">
    <location>
        <begin position="117"/>
        <end position="136"/>
    </location>
</feature>
<evidence type="ECO:0000256" key="1">
    <source>
        <dbReference type="ARBA" id="ARBA00004651"/>
    </source>
</evidence>
<evidence type="ECO:0000256" key="9">
    <source>
        <dbReference type="ARBA" id="ARBA00022984"/>
    </source>
</evidence>
<evidence type="ECO:0000256" key="6">
    <source>
        <dbReference type="ARBA" id="ARBA00022692"/>
    </source>
</evidence>
<evidence type="ECO:0000256" key="4">
    <source>
        <dbReference type="ARBA" id="ARBA00021581"/>
    </source>
</evidence>
<dbReference type="GO" id="GO:0009252">
    <property type="term" value="P:peptidoglycan biosynthetic process"/>
    <property type="evidence" value="ECO:0007669"/>
    <property type="project" value="UniProtKB-KW"/>
</dbReference>
<dbReference type="PANTHER" id="PTHR30622">
    <property type="entry name" value="UNDECAPRENYL-DIPHOSPHATASE"/>
    <property type="match status" value="1"/>
</dbReference>
<keyword evidence="13 17" id="KW-0961">Cell wall biogenesis/degradation</keyword>
<evidence type="ECO:0000256" key="8">
    <source>
        <dbReference type="ARBA" id="ARBA00022960"/>
    </source>
</evidence>
<protein>
    <recommendedName>
        <fullName evidence="4 17">Undecaprenyl-diphosphatase</fullName>
        <ecNumber evidence="3 17">3.6.1.27</ecNumber>
    </recommendedName>
    <alternativeName>
        <fullName evidence="15 17">Bacitracin resistance protein</fullName>
    </alternativeName>
    <alternativeName>
        <fullName evidence="14 17">Undecaprenyl pyrophosphate phosphatase</fullName>
    </alternativeName>
</protein>
<dbReference type="STRING" id="498761.HM1_1680"/>
<reference evidence="18 19" key="1">
    <citation type="journal article" date="2008" name="J. Bacteriol.">
        <title>The genome of Heliobacterium modesticaldum, a phototrophic representative of the Firmicutes containing the simplest photosynthetic apparatus.</title>
        <authorList>
            <person name="Sattley W.M."/>
            <person name="Madigan M.T."/>
            <person name="Swingley W.D."/>
            <person name="Cheung P.C."/>
            <person name="Clocksin K.M."/>
            <person name="Conrad A.L."/>
            <person name="Dejesa L.C."/>
            <person name="Honchak B.M."/>
            <person name="Jung D.O."/>
            <person name="Karbach L.E."/>
            <person name="Kurdoglu A."/>
            <person name="Lahiri S."/>
            <person name="Mastrian S.D."/>
            <person name="Page L.E."/>
            <person name="Taylor H.L."/>
            <person name="Wang Z.T."/>
            <person name="Raymond J."/>
            <person name="Chen M."/>
            <person name="Blankenship R.E."/>
            <person name="Touchman J.W."/>
        </authorList>
    </citation>
    <scope>NUCLEOTIDE SEQUENCE [LARGE SCALE GENOMIC DNA]</scope>
    <source>
        <strain evidence="19">ATCC 51547 / Ice1</strain>
    </source>
</reference>
<dbReference type="NCBIfam" id="NF001389">
    <property type="entry name" value="PRK00281.1-2"/>
    <property type="match status" value="1"/>
</dbReference>
<evidence type="ECO:0000256" key="15">
    <source>
        <dbReference type="ARBA" id="ARBA00032932"/>
    </source>
</evidence>
<evidence type="ECO:0000256" key="14">
    <source>
        <dbReference type="ARBA" id="ARBA00032707"/>
    </source>
</evidence>
<dbReference type="HAMAP" id="MF_01006">
    <property type="entry name" value="Undec_diphosphatase"/>
    <property type="match status" value="1"/>
</dbReference>
<dbReference type="InterPro" id="IPR003824">
    <property type="entry name" value="UppP"/>
</dbReference>
<keyword evidence="19" id="KW-1185">Reference proteome</keyword>
<keyword evidence="5 17" id="KW-1003">Cell membrane</keyword>
<evidence type="ECO:0000256" key="10">
    <source>
        <dbReference type="ARBA" id="ARBA00022989"/>
    </source>
</evidence>
<keyword evidence="12 17" id="KW-0046">Antibiotic resistance</keyword>
<dbReference type="PANTHER" id="PTHR30622:SF3">
    <property type="entry name" value="UNDECAPRENYL-DIPHOSPHATASE"/>
    <property type="match status" value="1"/>
</dbReference>
<dbReference type="GO" id="GO:0050380">
    <property type="term" value="F:undecaprenyl-diphosphatase activity"/>
    <property type="evidence" value="ECO:0007669"/>
    <property type="project" value="UniProtKB-UniRule"/>
</dbReference>
<keyword evidence="10 17" id="KW-1133">Transmembrane helix</keyword>
<comment type="miscellaneous">
    <text evidence="17">Bacitracin is thought to be involved in the inhibition of peptidoglycan synthesis by sequestering undecaprenyl diphosphate, thereby reducing the pool of lipid carrier available.</text>
</comment>
<dbReference type="EMBL" id="CP000930">
    <property type="protein sequence ID" value="ABZ84250.1"/>
    <property type="molecule type" value="Genomic_DNA"/>
</dbReference>
<comment type="function">
    <text evidence="17">Catalyzes the dephosphorylation of undecaprenyl diphosphate (UPP). Confers resistance to bacitracin.</text>
</comment>
<gene>
    <name evidence="17" type="primary">uppP</name>
    <name evidence="18" type="ORF">HM1_1680</name>
</gene>
<evidence type="ECO:0000313" key="19">
    <source>
        <dbReference type="Proteomes" id="UP000008550"/>
    </source>
</evidence>
<dbReference type="Proteomes" id="UP000008550">
    <property type="component" value="Chromosome"/>
</dbReference>
<keyword evidence="8 17" id="KW-0133">Cell shape</keyword>
<dbReference type="GO" id="GO:0005886">
    <property type="term" value="C:plasma membrane"/>
    <property type="evidence" value="ECO:0007669"/>
    <property type="project" value="UniProtKB-SubCell"/>
</dbReference>
<feature type="transmembrane region" description="Helical" evidence="17">
    <location>
        <begin position="249"/>
        <end position="269"/>
    </location>
</feature>
<keyword evidence="6 17" id="KW-0812">Transmembrane</keyword>
<proteinExistence type="inferred from homology"/>
<dbReference type="OrthoDB" id="9808289at2"/>
<keyword evidence="9 17" id="KW-0573">Peptidoglycan synthesis</keyword>